<evidence type="ECO:0000259" key="3">
    <source>
        <dbReference type="Pfam" id="PF22939"/>
    </source>
</evidence>
<dbReference type="Pfam" id="PF00023">
    <property type="entry name" value="Ank"/>
    <property type="match status" value="2"/>
</dbReference>
<dbReference type="SUPFAM" id="SSF48403">
    <property type="entry name" value="Ankyrin repeat"/>
    <property type="match status" value="1"/>
</dbReference>
<keyword evidence="2" id="KW-0040">ANK repeat</keyword>
<dbReference type="Pfam" id="PF24883">
    <property type="entry name" value="NPHP3_N"/>
    <property type="match status" value="1"/>
</dbReference>
<dbReference type="PANTHER" id="PTHR10039">
    <property type="entry name" value="AMELOGENIN"/>
    <property type="match status" value="1"/>
</dbReference>
<dbReference type="PANTHER" id="PTHR10039:SF16">
    <property type="entry name" value="GPI INOSITOL-DEACYLASE"/>
    <property type="match status" value="1"/>
</dbReference>
<keyword evidence="6" id="KW-1185">Reference proteome</keyword>
<dbReference type="InterPro" id="IPR002110">
    <property type="entry name" value="Ankyrin_rpt"/>
</dbReference>
<gene>
    <name evidence="5" type="ORF">Q9L58_008522</name>
</gene>
<feature type="repeat" description="ANK" evidence="2">
    <location>
        <begin position="645"/>
        <end position="674"/>
    </location>
</feature>
<comment type="caution">
    <text evidence="5">The sequence shown here is derived from an EMBL/GenBank/DDBJ whole genome shotgun (WGS) entry which is preliminary data.</text>
</comment>
<dbReference type="Pfam" id="PF12796">
    <property type="entry name" value="Ank_2"/>
    <property type="match status" value="2"/>
</dbReference>
<dbReference type="PROSITE" id="PS50088">
    <property type="entry name" value="ANK_REPEAT"/>
    <property type="match status" value="5"/>
</dbReference>
<evidence type="ECO:0000256" key="1">
    <source>
        <dbReference type="ARBA" id="ARBA00022737"/>
    </source>
</evidence>
<evidence type="ECO:0000313" key="6">
    <source>
        <dbReference type="Proteomes" id="UP001447188"/>
    </source>
</evidence>
<dbReference type="InterPro" id="IPR056884">
    <property type="entry name" value="NPHP3-like_N"/>
</dbReference>
<dbReference type="Proteomes" id="UP001447188">
    <property type="component" value="Unassembled WGS sequence"/>
</dbReference>
<accession>A0ABR3GAK1</accession>
<dbReference type="PROSITE" id="PS50297">
    <property type="entry name" value="ANK_REP_REGION"/>
    <property type="match status" value="4"/>
</dbReference>
<keyword evidence="1" id="KW-0677">Repeat</keyword>
<feature type="repeat" description="ANK" evidence="2">
    <location>
        <begin position="711"/>
        <end position="740"/>
    </location>
</feature>
<name>A0ABR3GAK1_9PEZI</name>
<feature type="repeat" description="ANK" evidence="2">
    <location>
        <begin position="542"/>
        <end position="574"/>
    </location>
</feature>
<dbReference type="Pfam" id="PF22939">
    <property type="entry name" value="WHD_GPIID"/>
    <property type="match status" value="1"/>
</dbReference>
<dbReference type="EMBL" id="JBBBZM010000161">
    <property type="protein sequence ID" value="KAL0632591.1"/>
    <property type="molecule type" value="Genomic_DNA"/>
</dbReference>
<protein>
    <submittedName>
        <fullName evidence="5">Uncharacterized protein</fullName>
    </submittedName>
</protein>
<sequence length="785" mass="85730">MVVDTILQNQAVPGNSEALAYFYCKQGEVRLSDPEAILRSLVRQLSFKGTGPALHKPTITAFETSMTEKAFDDGLGIKQCVSLIINLINFNLQTTIVIDALDECNNDLRHDLFLALKKIKMTSTSLVKIFLSSRKDDDIELEFRSEPNISIDVKDNTPDIELYVREEVARCIDEKKLLRGNVDGALKELVISSLLTSAAGMFLWVELQIRALCKVKLQEEVRGMLNHLPKTLLSTFENIYHCIQSQEGLSPTIARTVLMWVMCACMPLSPNDLSDMMSLSFGVELGIDDLLAMCHNLLKVDEALNVVRFFHLSVTEFLEKESCFTIVEANTMAGEFCLSLLNNPPESRCNEKYIILYWPIHLEVCLGTKHAVWEMLNVFFGESNKPSMAYTAWLKRIAELKPTDSSVEANHKWSLLVDHQTPPQIIAAHFGFFEEVRGLWDEKVLALDIVSSNGEPLLHVAIKHENLVRMLLDRGADVNKSGGCYGHALQAAAQGGDERVVQILLDVGADFNAQGGRYGNALQAAATNGYEKILQLLLASGPHQNALRAAVFNGHEKPVEILLDAGADVNAQGGEFGNAIQALVSCGCHENMVRLLLKLNVAANAQMENGNALQAVASCSCHENTLRILFDPGVGAGPQGGMYGNALQVATASGHEDVIRILLDAGADVNALGGVYGHALQAAASFGHEDVLRILLDAGADVNAQGGVYGNALQAAASKGYEKLVRILLEKGADINTEGGLYRNALRAAWKNSETTTWQLLLDNGADFDPLPPSLVEKKYSCVLC</sequence>
<feature type="repeat" description="ANK" evidence="2">
    <location>
        <begin position="488"/>
        <end position="516"/>
    </location>
</feature>
<evidence type="ECO:0000313" key="5">
    <source>
        <dbReference type="EMBL" id="KAL0632591.1"/>
    </source>
</evidence>
<reference evidence="5 6" key="1">
    <citation type="submission" date="2024-02" db="EMBL/GenBank/DDBJ databases">
        <title>Discinaceae phylogenomics.</title>
        <authorList>
            <person name="Dirks A.C."/>
            <person name="James T.Y."/>
        </authorList>
    </citation>
    <scope>NUCLEOTIDE SEQUENCE [LARGE SCALE GENOMIC DNA]</scope>
    <source>
        <strain evidence="5 6">ACD0624</strain>
    </source>
</reference>
<feature type="repeat" description="ANK" evidence="2">
    <location>
        <begin position="679"/>
        <end position="707"/>
    </location>
</feature>
<feature type="domain" description="Nephrocystin 3-like N-terminal" evidence="4">
    <location>
        <begin position="14"/>
        <end position="134"/>
    </location>
</feature>
<feature type="domain" description="GPI inositol-deacylase winged helix" evidence="3">
    <location>
        <begin position="252"/>
        <end position="322"/>
    </location>
</feature>
<dbReference type="InterPro" id="IPR036770">
    <property type="entry name" value="Ankyrin_rpt-contain_sf"/>
</dbReference>
<evidence type="ECO:0000256" key="2">
    <source>
        <dbReference type="PROSITE-ProRule" id="PRU00023"/>
    </source>
</evidence>
<organism evidence="5 6">
    <name type="scientific">Discina gigas</name>
    <dbReference type="NCBI Taxonomy" id="1032678"/>
    <lineage>
        <taxon>Eukaryota</taxon>
        <taxon>Fungi</taxon>
        <taxon>Dikarya</taxon>
        <taxon>Ascomycota</taxon>
        <taxon>Pezizomycotina</taxon>
        <taxon>Pezizomycetes</taxon>
        <taxon>Pezizales</taxon>
        <taxon>Discinaceae</taxon>
        <taxon>Discina</taxon>
    </lineage>
</organism>
<dbReference type="InterPro" id="IPR054471">
    <property type="entry name" value="GPIID_WHD"/>
</dbReference>
<dbReference type="Gene3D" id="1.25.40.20">
    <property type="entry name" value="Ankyrin repeat-containing domain"/>
    <property type="match status" value="1"/>
</dbReference>
<dbReference type="SMART" id="SM00248">
    <property type="entry name" value="ANK"/>
    <property type="match status" value="8"/>
</dbReference>
<evidence type="ECO:0000259" key="4">
    <source>
        <dbReference type="Pfam" id="PF24883"/>
    </source>
</evidence>
<proteinExistence type="predicted"/>